<evidence type="ECO:0000256" key="5">
    <source>
        <dbReference type="ARBA" id="ARBA00023180"/>
    </source>
</evidence>
<dbReference type="Pfam" id="PF00100">
    <property type="entry name" value="Zona_pellucida"/>
    <property type="match status" value="1"/>
</dbReference>
<reference evidence="8" key="2">
    <citation type="submission" date="2020-05" db="UniProtKB">
        <authorList>
            <consortium name="Ensembl"/>
        </authorList>
    </citation>
    <scope>IDENTIFICATION</scope>
</reference>
<evidence type="ECO:0000256" key="1">
    <source>
        <dbReference type="ARBA" id="ARBA00004613"/>
    </source>
</evidence>
<dbReference type="Xenbase" id="XB-GENE-29086507">
    <property type="gene designation" value="LOC101732853"/>
</dbReference>
<dbReference type="PANTHER" id="PTHR14002">
    <property type="entry name" value="ENDOGLIN/TGF-BETA RECEPTOR TYPE III"/>
    <property type="match status" value="1"/>
</dbReference>
<dbReference type="InterPro" id="IPR017977">
    <property type="entry name" value="ZP_dom_CS"/>
</dbReference>
<dbReference type="AlphaFoldDB" id="A0A6I8RHQ3"/>
<keyword evidence="9" id="KW-1185">Reference proteome</keyword>
<dbReference type="Gene3D" id="2.60.40.4100">
    <property type="entry name" value="Zona pellucida, ZP-C domain"/>
    <property type="match status" value="1"/>
</dbReference>
<dbReference type="PROSITE" id="PS51034">
    <property type="entry name" value="ZP_2"/>
    <property type="match status" value="1"/>
</dbReference>
<dbReference type="PROSITE" id="PS00682">
    <property type="entry name" value="ZP_1"/>
    <property type="match status" value="1"/>
</dbReference>
<evidence type="ECO:0000313" key="10">
    <source>
        <dbReference type="RefSeq" id="XP_004911654.1"/>
    </source>
</evidence>
<sequence length="433" mass="46564">MWLLGTAVLLALLVAAGSDPSCYGGVKGDPPFCSKCDGVCSVGTGCMCNNSSKLCLPDINTCSMNSSACCLPDLSWYPELTCCIADPYCFPSCLPDEVCEYVIHRPTCIANKTFYNSQNSKLTNVTRIIECRGSNMTVSVSKNLLEFLNYKPSMSSLLQPNCTKAVEDIVQGQRVYSFTVPCSNGECGDTMVKNTSHVTFWNTLLIPASTDFGIVTVNNLSLDFSCTYALNMQSSLLTVFKPVMSSASLNTGNSASAASTTIAAYVDPSYTSPLQQDGQEQLQMGSTLYFGVYTNFSDPNVVLRVDTCFASPTPDSTSPIKVMLLDNGCSSDQGQYIQVIDNGKSKEVRFSFVSFAIQGYDSVYIFCVARLCLTSTGTCSGCLNTRATTEGTAQLGLGPFTFIGDFSSSASCTVMPVAWLVGTMLTFIIFEIQ</sequence>
<keyword evidence="2" id="KW-0964">Secreted</keyword>
<feature type="chain" id="PRO_5044634101" evidence="6">
    <location>
        <begin position="19"/>
        <end position="433"/>
    </location>
</feature>
<evidence type="ECO:0000256" key="3">
    <source>
        <dbReference type="ARBA" id="ARBA00022729"/>
    </source>
</evidence>
<accession>A0A6I8RHQ3</accession>
<dbReference type="OrthoDB" id="9987373at2759"/>
<dbReference type="Gene3D" id="2.60.40.3210">
    <property type="entry name" value="Zona pellucida, ZP-N domain"/>
    <property type="match status" value="1"/>
</dbReference>
<evidence type="ECO:0000256" key="2">
    <source>
        <dbReference type="ARBA" id="ARBA00022525"/>
    </source>
</evidence>
<dbReference type="KEGG" id="xtr:101732853"/>
<evidence type="ECO:0000313" key="11">
    <source>
        <dbReference type="Xenbase" id="XB-GENE-29086507"/>
    </source>
</evidence>
<gene>
    <name evidence="8 10 11" type="primary">LOC101732853</name>
</gene>
<dbReference type="PANTHER" id="PTHR14002:SF61">
    <property type="entry name" value="UROMODULIN"/>
    <property type="match status" value="1"/>
</dbReference>
<dbReference type="Proteomes" id="UP000008143">
    <property type="component" value="Chromosome 2"/>
</dbReference>
<dbReference type="Ensembl" id="ENSXETT00000079279">
    <property type="protein sequence ID" value="ENSXETP00000081087"/>
    <property type="gene ID" value="ENSXETG00000040588"/>
</dbReference>
<dbReference type="InterPro" id="IPR001507">
    <property type="entry name" value="ZP_dom"/>
</dbReference>
<dbReference type="InterPro" id="IPR055355">
    <property type="entry name" value="ZP-C"/>
</dbReference>
<dbReference type="OMA" id="CEINWTI"/>
<comment type="subcellular location">
    <subcellularLocation>
        <location evidence="1">Secreted</location>
    </subcellularLocation>
</comment>
<dbReference type="RefSeq" id="XP_004911654.1">
    <property type="nucleotide sequence ID" value="XM_004911597.2"/>
</dbReference>
<dbReference type="GeneID" id="101732853"/>
<dbReference type="Bgee" id="ENSXETG00000040588">
    <property type="expression patterns" value="Expressed in testis and 1 other cell type or tissue"/>
</dbReference>
<keyword evidence="5" id="KW-0325">Glycoprotein</keyword>
<feature type="signal peptide" evidence="6">
    <location>
        <begin position="1"/>
        <end position="18"/>
    </location>
</feature>
<keyword evidence="3 6" id="KW-0732">Signal</keyword>
<evidence type="ECO:0000256" key="4">
    <source>
        <dbReference type="ARBA" id="ARBA00023157"/>
    </source>
</evidence>
<feature type="domain" description="ZP" evidence="7">
    <location>
        <begin position="130"/>
        <end position="389"/>
    </location>
</feature>
<evidence type="ECO:0000313" key="9">
    <source>
        <dbReference type="Proteomes" id="UP000008143"/>
    </source>
</evidence>
<dbReference type="GeneTree" id="ENSGT00940000156038"/>
<evidence type="ECO:0000259" key="7">
    <source>
        <dbReference type="PROSITE" id="PS51034"/>
    </source>
</evidence>
<reference evidence="10" key="3">
    <citation type="submission" date="2025-04" db="UniProtKB">
        <authorList>
            <consortium name="RefSeq"/>
        </authorList>
    </citation>
    <scope>IDENTIFICATION</scope>
    <source>
        <strain evidence="10">Nigerian</strain>
        <tissue evidence="10">Liver and blood</tissue>
    </source>
</reference>
<dbReference type="AGR" id="Xenbase:XB-GENE-29086507"/>
<organism evidence="8">
    <name type="scientific">Xenopus tropicalis</name>
    <name type="common">Western clawed frog</name>
    <name type="synonym">Silurana tropicalis</name>
    <dbReference type="NCBI Taxonomy" id="8364"/>
    <lineage>
        <taxon>Eukaryota</taxon>
        <taxon>Metazoa</taxon>
        <taxon>Chordata</taxon>
        <taxon>Craniata</taxon>
        <taxon>Vertebrata</taxon>
        <taxon>Euteleostomi</taxon>
        <taxon>Amphibia</taxon>
        <taxon>Batrachia</taxon>
        <taxon>Anura</taxon>
        <taxon>Pipoidea</taxon>
        <taxon>Pipidae</taxon>
        <taxon>Xenopodinae</taxon>
        <taxon>Xenopus</taxon>
        <taxon>Silurana</taxon>
    </lineage>
</organism>
<keyword evidence="4" id="KW-1015">Disulfide bond</keyword>
<dbReference type="GO" id="GO:0016324">
    <property type="term" value="C:apical plasma membrane"/>
    <property type="evidence" value="ECO:0000318"/>
    <property type="project" value="GO_Central"/>
</dbReference>
<proteinExistence type="predicted"/>
<protein>
    <submittedName>
        <fullName evidence="8 10">Uromodulin</fullName>
    </submittedName>
</protein>
<evidence type="ECO:0000313" key="8">
    <source>
        <dbReference type="Ensembl" id="ENSXETP00000081087"/>
    </source>
</evidence>
<reference evidence="8" key="1">
    <citation type="journal article" date="2010" name="Science">
        <title>The genome of the Western clawed frog Xenopus tropicalis.</title>
        <authorList>
            <person name="Hellsten U."/>
            <person name="Harland R.M."/>
            <person name="Gilchrist M.J."/>
            <person name="Hendrix D."/>
            <person name="Jurka J."/>
            <person name="Kapitonov V."/>
            <person name="Ovcharenko I."/>
            <person name="Putnam N.H."/>
            <person name="Shu S."/>
            <person name="Taher L."/>
            <person name="Blitz I.L."/>
            <person name="Blumberg B."/>
            <person name="Dichmann D.S."/>
            <person name="Dubchak I."/>
            <person name="Amaya E."/>
            <person name="Detter J.C."/>
            <person name="Fletcher R."/>
            <person name="Gerhard D.S."/>
            <person name="Goodstein D."/>
            <person name="Graves T."/>
            <person name="Grigoriev I.V."/>
            <person name="Grimwood J."/>
            <person name="Kawashima T."/>
            <person name="Lindquist E."/>
            <person name="Lucas S.M."/>
            <person name="Mead P.E."/>
            <person name="Mitros T."/>
            <person name="Ogino H."/>
            <person name="Ohta Y."/>
            <person name="Poliakov A.V."/>
            <person name="Pollet N."/>
            <person name="Robert J."/>
            <person name="Salamov A."/>
            <person name="Sater A.K."/>
            <person name="Schmutz J."/>
            <person name="Terry A."/>
            <person name="Vize P.D."/>
            <person name="Warren W.C."/>
            <person name="Wells D."/>
            <person name="Wills A."/>
            <person name="Wilson R.K."/>
            <person name="Zimmerman L.B."/>
            <person name="Zorn A.M."/>
            <person name="Grainger R."/>
            <person name="Grammer T."/>
            <person name="Khokha M.K."/>
            <person name="Richardson P.M."/>
            <person name="Rokhsar D.S."/>
        </authorList>
    </citation>
    <scope>NUCLEOTIDE SEQUENCE [LARGE SCALE GENOMIC DNA]</scope>
    <source>
        <strain evidence="8">Nigerian</strain>
    </source>
</reference>
<evidence type="ECO:0000256" key="6">
    <source>
        <dbReference type="SAM" id="SignalP"/>
    </source>
</evidence>
<dbReference type="SMART" id="SM00241">
    <property type="entry name" value="ZP"/>
    <property type="match status" value="1"/>
</dbReference>
<name>A0A6I8RHQ3_XENTR</name>
<dbReference type="GO" id="GO:1990266">
    <property type="term" value="P:neutrophil migration"/>
    <property type="evidence" value="ECO:0000318"/>
    <property type="project" value="GO_Central"/>
</dbReference>
<dbReference type="GO" id="GO:0009986">
    <property type="term" value="C:cell surface"/>
    <property type="evidence" value="ECO:0000318"/>
    <property type="project" value="GO_Central"/>
</dbReference>
<dbReference type="InterPro" id="IPR042235">
    <property type="entry name" value="ZP-C_dom"/>
</dbReference>
<dbReference type="GO" id="GO:0005615">
    <property type="term" value="C:extracellular space"/>
    <property type="evidence" value="ECO:0000318"/>
    <property type="project" value="GO_Central"/>
</dbReference>